<accession>A0A261FTI8</accession>
<reference evidence="3 4" key="1">
    <citation type="journal article" date="2017" name="BMC Genomics">
        <title>Comparative genomic and phylogenomic analyses of the Bifidobacteriaceae family.</title>
        <authorList>
            <person name="Lugli G.A."/>
            <person name="Milani C."/>
            <person name="Turroni F."/>
            <person name="Duranti S."/>
            <person name="Mancabelli L."/>
            <person name="Mangifesta M."/>
            <person name="Ferrario C."/>
            <person name="Modesto M."/>
            <person name="Mattarelli P."/>
            <person name="Jiri K."/>
            <person name="van Sinderen D."/>
            <person name="Ventura M."/>
        </authorList>
    </citation>
    <scope>NUCLEOTIDE SEQUENCE [LARGE SCALE GENOMIC DNA]</scope>
    <source>
        <strain evidence="3 4">DSM 28807</strain>
    </source>
</reference>
<evidence type="ECO:0000313" key="3">
    <source>
        <dbReference type="EMBL" id="OZG62492.1"/>
    </source>
</evidence>
<gene>
    <name evidence="3" type="ORF">BLEM_1038</name>
</gene>
<dbReference type="OrthoDB" id="3236104at2"/>
<dbReference type="Pfam" id="PF10979">
    <property type="entry name" value="DUF2786"/>
    <property type="match status" value="1"/>
</dbReference>
<comment type="caution">
    <text evidence="3">The sequence shown here is derived from an EMBL/GenBank/DDBJ whole genome shotgun (WGS) entry which is preliminary data.</text>
</comment>
<dbReference type="InterPro" id="IPR024498">
    <property type="entry name" value="DUF2786"/>
</dbReference>
<dbReference type="Proteomes" id="UP000216352">
    <property type="component" value="Unassembled WGS sequence"/>
</dbReference>
<organism evidence="3 4">
    <name type="scientific">Bifidobacterium lemurum</name>
    <dbReference type="NCBI Taxonomy" id="1603886"/>
    <lineage>
        <taxon>Bacteria</taxon>
        <taxon>Bacillati</taxon>
        <taxon>Actinomycetota</taxon>
        <taxon>Actinomycetes</taxon>
        <taxon>Bifidobacteriales</taxon>
        <taxon>Bifidobacteriaceae</taxon>
        <taxon>Bifidobacterium</taxon>
    </lineage>
</organism>
<dbReference type="RefSeq" id="WP_072724101.1">
    <property type="nucleotide sequence ID" value="NZ_BDIS01000004.1"/>
</dbReference>
<keyword evidence="4" id="KW-1185">Reference proteome</keyword>
<evidence type="ECO:0000259" key="1">
    <source>
        <dbReference type="Pfam" id="PF10979"/>
    </source>
</evidence>
<evidence type="ECO:0000313" key="4">
    <source>
        <dbReference type="Proteomes" id="UP000216352"/>
    </source>
</evidence>
<feature type="domain" description="DUF2786" evidence="1">
    <location>
        <begin position="8"/>
        <end position="47"/>
    </location>
</feature>
<dbReference type="STRING" id="1603886.GCA_001895165_00445"/>
<protein>
    <submittedName>
        <fullName evidence="3">Uncharacterized protein</fullName>
    </submittedName>
</protein>
<dbReference type="AlphaFoldDB" id="A0A261FTI8"/>
<dbReference type="EMBL" id="MWWX01000005">
    <property type="protein sequence ID" value="OZG62492.1"/>
    <property type="molecule type" value="Genomic_DNA"/>
</dbReference>
<sequence length="273" mass="30756">MSDDRFERMLERVRRLLALAEDPASSDSEAEVAYERAQKLMQEHAIESWRLRHVGEPVERISEKCVPVDASPVNRYKAALAKIIAEANQCDAFCSAYTSRNHRDVITSVTFVGTPGNIEKSVLLWQSMELRRAAHWRIALSRERARIAANIEKELSPSHLALMERMGASPARYARERCAEAPFRNGFYLGFCQRIEARFAALGRDMESVGSDLMLSHRNAISDYMAGHDLKTMQCPALTVSHDGVRAGREDADMTSIGLAETEAERSRYEIHA</sequence>
<dbReference type="Pfam" id="PF23771">
    <property type="entry name" value="DUF7168"/>
    <property type="match status" value="1"/>
</dbReference>
<dbReference type="InterPro" id="IPR055592">
    <property type="entry name" value="DUF7168"/>
</dbReference>
<feature type="domain" description="DUF7168" evidence="2">
    <location>
        <begin position="73"/>
        <end position="201"/>
    </location>
</feature>
<proteinExistence type="predicted"/>
<evidence type="ECO:0000259" key="2">
    <source>
        <dbReference type="Pfam" id="PF23771"/>
    </source>
</evidence>
<name>A0A261FTI8_9BIFI</name>